<dbReference type="RefSeq" id="WP_343792929.1">
    <property type="nucleotide sequence ID" value="NZ_BAAAEU010000024.1"/>
</dbReference>
<comment type="caution">
    <text evidence="2">The sequence shown here is derived from an EMBL/GenBank/DDBJ whole genome shotgun (WGS) entry which is preliminary data.</text>
</comment>
<evidence type="ECO:0000313" key="3">
    <source>
        <dbReference type="Proteomes" id="UP001501523"/>
    </source>
</evidence>
<feature type="domain" description="Lcl C-terminal" evidence="1">
    <location>
        <begin position="64"/>
        <end position="155"/>
    </location>
</feature>
<dbReference type="EMBL" id="BAAAEU010000024">
    <property type="protein sequence ID" value="GAA0721531.1"/>
    <property type="molecule type" value="Genomic_DNA"/>
</dbReference>
<name>A0ABN1IUK5_9GAMM</name>
<evidence type="ECO:0000259" key="1">
    <source>
        <dbReference type="Pfam" id="PF07603"/>
    </source>
</evidence>
<accession>A0ABN1IUK5</accession>
<dbReference type="InterPro" id="IPR011460">
    <property type="entry name" value="Lcl_C"/>
</dbReference>
<sequence length="162" mass="17865">MRTATAKKAATTAPADQTVRPILTKLDAKGKPLPNDAAEWAAVNVKTGDLCFDVLVGDIGEPEKHAKAMAACAALTALGTSDWRLWTRQEAEAILDLTRFNPAVDPQFFPDIRSSWYWTASPVASYPGYAWIVHFYHGGAYLYYRGFQCRVRAVRSVARASQ</sequence>
<protein>
    <recommendedName>
        <fullName evidence="1">Lcl C-terminal domain-containing protein</fullName>
    </recommendedName>
</protein>
<reference evidence="2 3" key="1">
    <citation type="journal article" date="2019" name="Int. J. Syst. Evol. Microbiol.">
        <title>The Global Catalogue of Microorganisms (GCM) 10K type strain sequencing project: providing services to taxonomists for standard genome sequencing and annotation.</title>
        <authorList>
            <consortium name="The Broad Institute Genomics Platform"/>
            <consortium name="The Broad Institute Genome Sequencing Center for Infectious Disease"/>
            <person name="Wu L."/>
            <person name="Ma J."/>
        </authorList>
    </citation>
    <scope>NUCLEOTIDE SEQUENCE [LARGE SCALE GENOMIC DNA]</scope>
    <source>
        <strain evidence="2 3">JCM 15421</strain>
    </source>
</reference>
<gene>
    <name evidence="2" type="ORF">GCM10009105_31940</name>
</gene>
<dbReference type="Pfam" id="PF07603">
    <property type="entry name" value="Lcl_C"/>
    <property type="match status" value="1"/>
</dbReference>
<evidence type="ECO:0000313" key="2">
    <source>
        <dbReference type="EMBL" id="GAA0721531.1"/>
    </source>
</evidence>
<keyword evidence="3" id="KW-1185">Reference proteome</keyword>
<organism evidence="2 3">
    <name type="scientific">Dokdonella soli</name>
    <dbReference type="NCBI Taxonomy" id="529810"/>
    <lineage>
        <taxon>Bacteria</taxon>
        <taxon>Pseudomonadati</taxon>
        <taxon>Pseudomonadota</taxon>
        <taxon>Gammaproteobacteria</taxon>
        <taxon>Lysobacterales</taxon>
        <taxon>Rhodanobacteraceae</taxon>
        <taxon>Dokdonella</taxon>
    </lineage>
</organism>
<dbReference type="Proteomes" id="UP001501523">
    <property type="component" value="Unassembled WGS sequence"/>
</dbReference>
<proteinExistence type="predicted"/>